<feature type="signal peptide" evidence="1">
    <location>
        <begin position="1"/>
        <end position="20"/>
    </location>
</feature>
<name>A0A6B2NQG3_9RHOB</name>
<dbReference type="AlphaFoldDB" id="A0A6B2NQG3"/>
<dbReference type="GO" id="GO:0016787">
    <property type="term" value="F:hydrolase activity"/>
    <property type="evidence" value="ECO:0007669"/>
    <property type="project" value="UniProtKB-KW"/>
</dbReference>
<gene>
    <name evidence="2" type="ORF">G0P99_08735</name>
</gene>
<sequence>MKFFAYIALLATCCAAPLHAQSLILGSGYADFQYERSEDQAVLSLEYQHTPFWERGRLSARLAAAATLHSNGDFHLGAGVASEYAFDRNWFIEASVLPGVYFEGEDSNTLGSRFEVRSLLGVGYRFDNGDAVSLAITHKSNASVSEFNPGVNTVLLRFHRSF</sequence>
<keyword evidence="2" id="KW-0378">Hydrolase</keyword>
<evidence type="ECO:0000256" key="1">
    <source>
        <dbReference type="SAM" id="SignalP"/>
    </source>
</evidence>
<reference evidence="2" key="1">
    <citation type="submission" date="2020-02" db="EMBL/GenBank/DDBJ databases">
        <title>Delineation of the pyrene-degrading pathway in Roseobacter clade bacteria by genomic analysis.</title>
        <authorList>
            <person name="Zhou H."/>
            <person name="Wang H."/>
        </authorList>
    </citation>
    <scope>NUCLEOTIDE SEQUENCE</scope>
    <source>
        <strain evidence="2">PrR005</strain>
    </source>
</reference>
<dbReference type="InterPro" id="IPR018550">
    <property type="entry name" value="Lipid-A_deacylase-rel"/>
</dbReference>
<protein>
    <submittedName>
        <fullName evidence="2">Acyloxyacyl hydrolase</fullName>
    </submittedName>
</protein>
<keyword evidence="1" id="KW-0732">Signal</keyword>
<dbReference type="Gene3D" id="2.40.160.20">
    <property type="match status" value="1"/>
</dbReference>
<dbReference type="RefSeq" id="WP_164128990.1">
    <property type="nucleotide sequence ID" value="NZ_JAAGOX010000011.1"/>
</dbReference>
<dbReference type="EMBL" id="JAAGOX010000011">
    <property type="protein sequence ID" value="NDW45043.1"/>
    <property type="molecule type" value="Genomic_DNA"/>
</dbReference>
<accession>A0A6B2NQG3</accession>
<dbReference type="Pfam" id="PF09411">
    <property type="entry name" value="PagL"/>
    <property type="match status" value="1"/>
</dbReference>
<comment type="caution">
    <text evidence="2">The sequence shown here is derived from an EMBL/GenBank/DDBJ whole genome shotgun (WGS) entry which is preliminary data.</text>
</comment>
<feature type="chain" id="PRO_5025421130" evidence="1">
    <location>
        <begin position="21"/>
        <end position="162"/>
    </location>
</feature>
<proteinExistence type="predicted"/>
<organism evidence="2">
    <name type="scientific">Ruegeria sp. PrR005</name>
    <dbReference type="NCBI Taxonomy" id="2706882"/>
    <lineage>
        <taxon>Bacteria</taxon>
        <taxon>Pseudomonadati</taxon>
        <taxon>Pseudomonadota</taxon>
        <taxon>Alphaproteobacteria</taxon>
        <taxon>Rhodobacterales</taxon>
        <taxon>Roseobacteraceae</taxon>
        <taxon>Ruegeria</taxon>
    </lineage>
</organism>
<evidence type="ECO:0000313" key="2">
    <source>
        <dbReference type="EMBL" id="NDW45043.1"/>
    </source>
</evidence>